<keyword evidence="5" id="KW-0997">Cell inner membrane</keyword>
<sequence>MGLGLAALGIVFGDIGTSPLYTLKTVLDTVGRADAPTVLGILSLLVWTLVVVTTLKYVTVAMSIDNHGEGGILALMALVGGKARKRPVIVAIGLFGAALIYGDGAVTPAISVLSALEGLNMVAPSFQPWVLPAAVAILVALFVIQPFGTATIGKAFGPVMALWFLALAAMGIGGILHHPAVLAALDPRYGLAFLVSGGLKAFLILGGVFLCVTGAEALYADMGHFGSRPIRLSWVAVVFPCLVINYAGQAAMVLEQGQVDGNIFYRLCPGPLLVPLVILATLATIIASQAIITGAFSMTRQAIRLGWMPRLMVTQTSAEGYGQIYVGAVNWLLMLVTLGLALAFRKSDSLASAYGIAVSLTMLMTTVLLFIAMREIWRWSVPVAGAVAGCFLVVDLAFFTSNLVKLLDGGYVPLLLAALVYGVMWVWHRGTRAVSARLNENTVAVGDFTAQAVARRTPRVPGTAVFLTRTATDVPPSLVWHVEHNKALHENIVVLTVETGHVPYVAEAEHLAIDEIAPNFWRARAQYGFMEHPDIPVLLREAAQHGCDLGLDDATYYVGHATIMHRDDGKGLPRWQEAVYAALERNASHVGDVLRLPADRTVELGRQVFI</sequence>
<feature type="transmembrane region" description="Helical" evidence="13">
    <location>
        <begin position="156"/>
        <end position="177"/>
    </location>
</feature>
<keyword evidence="12 13" id="KW-0472">Membrane</keyword>
<feature type="transmembrane region" description="Helical" evidence="13">
    <location>
        <begin position="383"/>
        <end position="404"/>
    </location>
</feature>
<feature type="transmembrane region" description="Helical" evidence="13">
    <location>
        <begin position="88"/>
        <end position="106"/>
    </location>
</feature>
<keyword evidence="10 13" id="KW-1133">Transmembrane helix</keyword>
<dbReference type="EMBL" id="QYBC01000007">
    <property type="protein sequence ID" value="RYB05378.1"/>
    <property type="molecule type" value="Genomic_DNA"/>
</dbReference>
<evidence type="ECO:0000256" key="6">
    <source>
        <dbReference type="ARBA" id="ARBA00022538"/>
    </source>
</evidence>
<evidence type="ECO:0000256" key="1">
    <source>
        <dbReference type="ARBA" id="ARBA00004141"/>
    </source>
</evidence>
<evidence type="ECO:0000259" key="14">
    <source>
        <dbReference type="Pfam" id="PF02705"/>
    </source>
</evidence>
<proteinExistence type="inferred from homology"/>
<evidence type="ECO:0000256" key="9">
    <source>
        <dbReference type="ARBA" id="ARBA00022958"/>
    </source>
</evidence>
<feature type="domain" description="K+ potassium transporter C-terminal" evidence="15">
    <location>
        <begin position="461"/>
        <end position="608"/>
    </location>
</feature>
<accession>A0A4Q2REF1</accession>
<keyword evidence="3 13" id="KW-0813">Transport</keyword>
<evidence type="ECO:0000256" key="13">
    <source>
        <dbReference type="HAMAP-Rule" id="MF_01522"/>
    </source>
</evidence>
<dbReference type="PANTHER" id="PTHR30540:SF79">
    <property type="entry name" value="LOW AFFINITY POTASSIUM TRANSPORT SYSTEM PROTEIN KUP"/>
    <property type="match status" value="1"/>
</dbReference>
<evidence type="ECO:0000256" key="10">
    <source>
        <dbReference type="ARBA" id="ARBA00022989"/>
    </source>
</evidence>
<dbReference type="Proteomes" id="UP000289411">
    <property type="component" value="Unassembled WGS sequence"/>
</dbReference>
<evidence type="ECO:0000259" key="15">
    <source>
        <dbReference type="Pfam" id="PF22776"/>
    </source>
</evidence>
<keyword evidence="4 13" id="KW-1003">Cell membrane</keyword>
<evidence type="ECO:0000256" key="7">
    <source>
        <dbReference type="ARBA" id="ARBA00022692"/>
    </source>
</evidence>
<keyword evidence="8 13" id="KW-0769">Symport</keyword>
<reference evidence="16 17" key="1">
    <citation type="submission" date="2018-09" db="EMBL/GenBank/DDBJ databases">
        <authorList>
            <person name="Grouzdev D.S."/>
            <person name="Krutkina M.S."/>
        </authorList>
    </citation>
    <scope>NUCLEOTIDE SEQUENCE [LARGE SCALE GENOMIC DNA]</scope>
    <source>
        <strain evidence="16 17">RmlP001</strain>
    </source>
</reference>
<feature type="transmembrane region" description="Helical" evidence="13">
    <location>
        <begin position="320"/>
        <end position="344"/>
    </location>
</feature>
<dbReference type="InterPro" id="IPR003855">
    <property type="entry name" value="K+_transporter"/>
</dbReference>
<evidence type="ECO:0000256" key="2">
    <source>
        <dbReference type="ARBA" id="ARBA00007019"/>
    </source>
</evidence>
<feature type="transmembrane region" description="Helical" evidence="13">
    <location>
        <begin position="410"/>
        <end position="427"/>
    </location>
</feature>
<evidence type="ECO:0000313" key="16">
    <source>
        <dbReference type="EMBL" id="RYB05378.1"/>
    </source>
</evidence>
<keyword evidence="6 13" id="KW-0633">Potassium transport</keyword>
<feature type="transmembrane region" description="Helical" evidence="13">
    <location>
        <begin position="37"/>
        <end position="58"/>
    </location>
</feature>
<evidence type="ECO:0000256" key="5">
    <source>
        <dbReference type="ARBA" id="ARBA00022519"/>
    </source>
</evidence>
<keyword evidence="17" id="KW-1185">Reference proteome</keyword>
<organism evidence="16 17">
    <name type="scientific">Lichenibacterium ramalinae</name>
    <dbReference type="NCBI Taxonomy" id="2316527"/>
    <lineage>
        <taxon>Bacteria</taxon>
        <taxon>Pseudomonadati</taxon>
        <taxon>Pseudomonadota</taxon>
        <taxon>Alphaproteobacteria</taxon>
        <taxon>Hyphomicrobiales</taxon>
        <taxon>Lichenihabitantaceae</taxon>
        <taxon>Lichenibacterium</taxon>
    </lineage>
</organism>
<dbReference type="GO" id="GO:0015079">
    <property type="term" value="F:potassium ion transmembrane transporter activity"/>
    <property type="evidence" value="ECO:0007669"/>
    <property type="project" value="UniProtKB-UniRule"/>
</dbReference>
<comment type="function">
    <text evidence="13">Transport of potassium into the cell. Likely operates as a K(+):H(+) symporter.</text>
</comment>
<evidence type="ECO:0000313" key="17">
    <source>
        <dbReference type="Proteomes" id="UP000289411"/>
    </source>
</evidence>
<name>A0A4Q2REF1_9HYPH</name>
<dbReference type="HAMAP" id="MF_01522">
    <property type="entry name" value="Kup"/>
    <property type="match status" value="1"/>
</dbReference>
<dbReference type="Pfam" id="PF22776">
    <property type="entry name" value="K_trans_C"/>
    <property type="match status" value="1"/>
</dbReference>
<dbReference type="PANTHER" id="PTHR30540">
    <property type="entry name" value="OSMOTIC STRESS POTASSIUM TRANSPORTER"/>
    <property type="match status" value="1"/>
</dbReference>
<dbReference type="OrthoDB" id="9805577at2"/>
<keyword evidence="11 13" id="KW-0406">Ion transport</keyword>
<dbReference type="InterPro" id="IPR053951">
    <property type="entry name" value="K_trans_N"/>
</dbReference>
<feature type="transmembrane region" description="Helical" evidence="13">
    <location>
        <begin position="189"/>
        <end position="212"/>
    </location>
</feature>
<dbReference type="Pfam" id="PF02705">
    <property type="entry name" value="K_trans"/>
    <property type="match status" value="1"/>
</dbReference>
<dbReference type="InterPro" id="IPR023051">
    <property type="entry name" value="Kup"/>
</dbReference>
<evidence type="ECO:0000256" key="8">
    <source>
        <dbReference type="ARBA" id="ARBA00022847"/>
    </source>
</evidence>
<comment type="similarity">
    <text evidence="2 13">Belongs to the HAK/KUP transporter (TC 2.A.72) family.</text>
</comment>
<comment type="catalytic activity">
    <reaction evidence="13">
        <text>K(+)(in) + H(+)(in) = K(+)(out) + H(+)(out)</text>
        <dbReference type="Rhea" id="RHEA:28490"/>
        <dbReference type="ChEBI" id="CHEBI:15378"/>
        <dbReference type="ChEBI" id="CHEBI:29103"/>
    </reaction>
</comment>
<feature type="transmembrane region" description="Helical" evidence="13">
    <location>
        <begin position="126"/>
        <end position="144"/>
    </location>
</feature>
<evidence type="ECO:0000256" key="12">
    <source>
        <dbReference type="ARBA" id="ARBA00023136"/>
    </source>
</evidence>
<comment type="subcellular location">
    <subcellularLocation>
        <location evidence="13">Cell membrane</location>
        <topology evidence="13">Multi-pass membrane protein</topology>
    </subcellularLocation>
    <subcellularLocation>
        <location evidence="1">Membrane</location>
        <topology evidence="1">Multi-pass membrane protein</topology>
    </subcellularLocation>
</comment>
<evidence type="ECO:0000256" key="3">
    <source>
        <dbReference type="ARBA" id="ARBA00022448"/>
    </source>
</evidence>
<dbReference type="GO" id="GO:0005886">
    <property type="term" value="C:plasma membrane"/>
    <property type="evidence" value="ECO:0007669"/>
    <property type="project" value="UniProtKB-SubCell"/>
</dbReference>
<feature type="transmembrane region" description="Helical" evidence="13">
    <location>
        <begin position="350"/>
        <end position="371"/>
    </location>
</feature>
<reference evidence="16 17" key="2">
    <citation type="submission" date="2019-02" db="EMBL/GenBank/DDBJ databases">
        <title>'Lichenibacterium ramalinii' gen. nov. sp. nov., 'Lichenibacterium minor' gen. nov. sp. nov.</title>
        <authorList>
            <person name="Pankratov T."/>
        </authorList>
    </citation>
    <scope>NUCLEOTIDE SEQUENCE [LARGE SCALE GENOMIC DNA]</scope>
    <source>
        <strain evidence="16 17">RmlP001</strain>
    </source>
</reference>
<keyword evidence="7 13" id="KW-0812">Transmembrane</keyword>
<dbReference type="InterPro" id="IPR053952">
    <property type="entry name" value="K_trans_C"/>
</dbReference>
<evidence type="ECO:0000256" key="11">
    <source>
        <dbReference type="ARBA" id="ARBA00023065"/>
    </source>
</evidence>
<dbReference type="GO" id="GO:0015293">
    <property type="term" value="F:symporter activity"/>
    <property type="evidence" value="ECO:0007669"/>
    <property type="project" value="UniProtKB-UniRule"/>
</dbReference>
<dbReference type="AlphaFoldDB" id="A0A4Q2REF1"/>
<evidence type="ECO:0000256" key="4">
    <source>
        <dbReference type="ARBA" id="ARBA00022475"/>
    </source>
</evidence>
<gene>
    <name evidence="13" type="primary">kup</name>
    <name evidence="16" type="ORF">D3272_10150</name>
</gene>
<feature type="transmembrane region" description="Helical" evidence="13">
    <location>
        <begin position="232"/>
        <end position="252"/>
    </location>
</feature>
<feature type="transmembrane region" description="Helical" evidence="13">
    <location>
        <begin position="272"/>
        <end position="299"/>
    </location>
</feature>
<feature type="domain" description="K+ potassium transporter integral membrane" evidence="14">
    <location>
        <begin position="5"/>
        <end position="450"/>
    </location>
</feature>
<comment type="caution">
    <text evidence="16">The sequence shown here is derived from an EMBL/GenBank/DDBJ whole genome shotgun (WGS) entry which is preliminary data.</text>
</comment>
<protein>
    <recommendedName>
        <fullName evidence="13">Probable potassium transport system protein Kup</fullName>
    </recommendedName>
</protein>
<keyword evidence="9 13" id="KW-0630">Potassium</keyword>